<comment type="caution">
    <text evidence="1">The sequence shown here is derived from an EMBL/GenBank/DDBJ whole genome shotgun (WGS) entry which is preliminary data.</text>
</comment>
<reference evidence="2" key="1">
    <citation type="journal article" date="2019" name="Int. J. Syst. Evol. Microbiol.">
        <title>The Global Catalogue of Microorganisms (GCM) 10K type strain sequencing project: providing services to taxonomists for standard genome sequencing and annotation.</title>
        <authorList>
            <consortium name="The Broad Institute Genomics Platform"/>
            <consortium name="The Broad Institute Genome Sequencing Center for Infectious Disease"/>
            <person name="Wu L."/>
            <person name="Ma J."/>
        </authorList>
    </citation>
    <scope>NUCLEOTIDE SEQUENCE [LARGE SCALE GENOMIC DNA]</scope>
    <source>
        <strain evidence="2">JCM 4816</strain>
    </source>
</reference>
<organism evidence="1 2">
    <name type="scientific">Streptomyces prasinosporus</name>
    <dbReference type="NCBI Taxonomy" id="68256"/>
    <lineage>
        <taxon>Bacteria</taxon>
        <taxon>Bacillati</taxon>
        <taxon>Actinomycetota</taxon>
        <taxon>Actinomycetes</taxon>
        <taxon>Kitasatosporales</taxon>
        <taxon>Streptomycetaceae</taxon>
        <taxon>Streptomyces</taxon>
        <taxon>Streptomyces albogriseolus group</taxon>
    </lineage>
</organism>
<dbReference type="RefSeq" id="WP_193457042.1">
    <property type="nucleotide sequence ID" value="NZ_BAAAXF010000092.1"/>
</dbReference>
<accession>A0ABP6UFQ1</accession>
<evidence type="ECO:0000313" key="1">
    <source>
        <dbReference type="EMBL" id="GAA3506601.1"/>
    </source>
</evidence>
<protein>
    <submittedName>
        <fullName evidence="1">Uncharacterized protein</fullName>
    </submittedName>
</protein>
<proteinExistence type="predicted"/>
<dbReference type="EMBL" id="BAAAXF010000092">
    <property type="protein sequence ID" value="GAA3506601.1"/>
    <property type="molecule type" value="Genomic_DNA"/>
</dbReference>
<gene>
    <name evidence="1" type="ORF">GCM10019016_137160</name>
</gene>
<dbReference type="Proteomes" id="UP001501455">
    <property type="component" value="Unassembled WGS sequence"/>
</dbReference>
<name>A0ABP6UFQ1_9ACTN</name>
<sequence>MVASVIDRPTDNYFAVVLPGKNAYEDTGSVLLAEAGVLLSAQVFSNELHHRHALTAPAEAAQRVRDRLRFPGPCGRAQAWDAEEGEDDGWDEEGGELTARTAAVLRVPLEELSGQAWQDVAEVGDAPLGRGEGRVLGLLPSVTLRQDRNWRWQGWTRTVATSTGTGARMFCSRITTC</sequence>
<evidence type="ECO:0000313" key="2">
    <source>
        <dbReference type="Proteomes" id="UP001501455"/>
    </source>
</evidence>
<keyword evidence="2" id="KW-1185">Reference proteome</keyword>